<protein>
    <submittedName>
        <fullName evidence="2">Uncharacterized protein</fullName>
    </submittedName>
</protein>
<evidence type="ECO:0000313" key="2">
    <source>
        <dbReference type="EMBL" id="CAD8344419.1"/>
    </source>
</evidence>
<feature type="transmembrane region" description="Helical" evidence="1">
    <location>
        <begin position="304"/>
        <end position="325"/>
    </location>
</feature>
<dbReference type="AlphaFoldDB" id="A0A7R9ZUJ9"/>
<keyword evidence="1" id="KW-0812">Transmembrane</keyword>
<sequence length="382" mass="42440">MWVKFHLLRVLQDGSPKLHTLIDRVLNGETGGMVESAMHRVFGRCTSFPLVLYSMPAFLEGATTVFALPHTLRTFEDFPQINERWLASSGGWMPCSLPVALLSVVIITCVIHAVGFYVLLYRAYQQVQDLGQAEYEVVKTTGFKRPPGILKASLADAVTRSNMWYTIAESAAQANLSVMAQVGNTFVKDAWDKLYSIASSGRALFRVDPLPDGSQRPLCEAQLRKMALGSPSRILLRICANTAIRLWIKISVLADGFEELKADGRSKLLVAIVMGLLTLALTLPDQISGFGGSSFAFWKMKLPAFILTFTLFMMLAYRLFAVYFVCKTHIFNFTSMSCYDQSASALWKAAMFVFLVTCCCCSNCLAIRRSLGEEIRHLAEGM</sequence>
<accession>A0A7R9ZUJ9</accession>
<name>A0A7R9ZUJ9_9DINO</name>
<keyword evidence="1" id="KW-1133">Transmembrane helix</keyword>
<reference evidence="2" key="1">
    <citation type="submission" date="2021-01" db="EMBL/GenBank/DDBJ databases">
        <authorList>
            <person name="Corre E."/>
            <person name="Pelletier E."/>
            <person name="Niang G."/>
            <person name="Scheremetjew M."/>
            <person name="Finn R."/>
            <person name="Kale V."/>
            <person name="Holt S."/>
            <person name="Cochrane G."/>
            <person name="Meng A."/>
            <person name="Brown T."/>
            <person name="Cohen L."/>
        </authorList>
    </citation>
    <scope>NUCLEOTIDE SEQUENCE</scope>
    <source>
        <strain evidence="2">Pbaha01</strain>
    </source>
</reference>
<feature type="transmembrane region" description="Helical" evidence="1">
    <location>
        <begin position="48"/>
        <end position="68"/>
    </location>
</feature>
<feature type="transmembrane region" description="Helical" evidence="1">
    <location>
        <begin position="266"/>
        <end position="283"/>
    </location>
</feature>
<dbReference type="EMBL" id="HBEG01000263">
    <property type="protein sequence ID" value="CAD8344419.1"/>
    <property type="molecule type" value="Transcribed_RNA"/>
</dbReference>
<feature type="transmembrane region" description="Helical" evidence="1">
    <location>
        <begin position="99"/>
        <end position="120"/>
    </location>
</feature>
<organism evidence="2">
    <name type="scientific">Pyrodinium bahamense</name>
    <dbReference type="NCBI Taxonomy" id="73915"/>
    <lineage>
        <taxon>Eukaryota</taxon>
        <taxon>Sar</taxon>
        <taxon>Alveolata</taxon>
        <taxon>Dinophyceae</taxon>
        <taxon>Gonyaulacales</taxon>
        <taxon>Pyrocystaceae</taxon>
        <taxon>Pyrodinium</taxon>
    </lineage>
</organism>
<evidence type="ECO:0000256" key="1">
    <source>
        <dbReference type="SAM" id="Phobius"/>
    </source>
</evidence>
<gene>
    <name evidence="2" type="ORF">PBAH0796_LOCUS157</name>
</gene>
<keyword evidence="1" id="KW-0472">Membrane</keyword>
<feature type="transmembrane region" description="Helical" evidence="1">
    <location>
        <begin position="345"/>
        <end position="367"/>
    </location>
</feature>
<proteinExistence type="predicted"/>